<keyword evidence="4" id="KW-1185">Reference proteome</keyword>
<evidence type="ECO:0000256" key="1">
    <source>
        <dbReference type="ARBA" id="ARBA00022737"/>
    </source>
</evidence>
<keyword evidence="1" id="KW-0677">Repeat</keyword>
<reference evidence="4" key="1">
    <citation type="journal article" date="2017" name="Nature">
        <title>The sunflower genome provides insights into oil metabolism, flowering and Asterid evolution.</title>
        <authorList>
            <person name="Badouin H."/>
            <person name="Gouzy J."/>
            <person name="Grassa C.J."/>
            <person name="Murat F."/>
            <person name="Staton S.E."/>
            <person name="Cottret L."/>
            <person name="Lelandais-Briere C."/>
            <person name="Owens G.L."/>
            <person name="Carrere S."/>
            <person name="Mayjonade B."/>
            <person name="Legrand L."/>
            <person name="Gill N."/>
            <person name="Kane N.C."/>
            <person name="Bowers J.E."/>
            <person name="Hubner S."/>
            <person name="Bellec A."/>
            <person name="Berard A."/>
            <person name="Berges H."/>
            <person name="Blanchet N."/>
            <person name="Boniface M.C."/>
            <person name="Brunel D."/>
            <person name="Catrice O."/>
            <person name="Chaidir N."/>
            <person name="Claudel C."/>
            <person name="Donnadieu C."/>
            <person name="Faraut T."/>
            <person name="Fievet G."/>
            <person name="Helmstetter N."/>
            <person name="King M."/>
            <person name="Knapp S.J."/>
            <person name="Lai Z."/>
            <person name="Le Paslier M.C."/>
            <person name="Lippi Y."/>
            <person name="Lorenzon L."/>
            <person name="Mandel J.R."/>
            <person name="Marage G."/>
            <person name="Marchand G."/>
            <person name="Marquand E."/>
            <person name="Bret-Mestries E."/>
            <person name="Morien E."/>
            <person name="Nambeesan S."/>
            <person name="Nguyen T."/>
            <person name="Pegot-Espagnet P."/>
            <person name="Pouilly N."/>
            <person name="Raftis F."/>
            <person name="Sallet E."/>
            <person name="Schiex T."/>
            <person name="Thomas J."/>
            <person name="Vandecasteele C."/>
            <person name="Vares D."/>
            <person name="Vear F."/>
            <person name="Vautrin S."/>
            <person name="Crespi M."/>
            <person name="Mangin B."/>
            <person name="Burke J.M."/>
            <person name="Salse J."/>
            <person name="Munos S."/>
            <person name="Vincourt P."/>
            <person name="Rieseberg L.H."/>
            <person name="Langlade N.B."/>
        </authorList>
    </citation>
    <scope>NUCLEOTIDE SEQUENCE [LARGE SCALE GENOMIC DNA]</scope>
    <source>
        <strain evidence="4">cv. SF193</strain>
    </source>
</reference>
<dbReference type="Pfam" id="PF23598">
    <property type="entry name" value="LRR_14"/>
    <property type="match status" value="1"/>
</dbReference>
<protein>
    <submittedName>
        <fullName evidence="3">Putative leucine-rich repeat domain, L domain-like protein</fullName>
    </submittedName>
</protein>
<dbReference type="EMBL" id="CM007906">
    <property type="protein sequence ID" value="OTF88216.1"/>
    <property type="molecule type" value="Genomic_DNA"/>
</dbReference>
<organism evidence="3 4">
    <name type="scientific">Helianthus annuus</name>
    <name type="common">Common sunflower</name>
    <dbReference type="NCBI Taxonomy" id="4232"/>
    <lineage>
        <taxon>Eukaryota</taxon>
        <taxon>Viridiplantae</taxon>
        <taxon>Streptophyta</taxon>
        <taxon>Embryophyta</taxon>
        <taxon>Tracheophyta</taxon>
        <taxon>Spermatophyta</taxon>
        <taxon>Magnoliopsida</taxon>
        <taxon>eudicotyledons</taxon>
        <taxon>Gunneridae</taxon>
        <taxon>Pentapetalae</taxon>
        <taxon>asterids</taxon>
        <taxon>campanulids</taxon>
        <taxon>Asterales</taxon>
        <taxon>Asteraceae</taxon>
        <taxon>Asteroideae</taxon>
        <taxon>Heliantheae alliance</taxon>
        <taxon>Heliantheae</taxon>
        <taxon>Helianthus</taxon>
    </lineage>
</organism>
<dbReference type="SUPFAM" id="SSF52058">
    <property type="entry name" value="L domain-like"/>
    <property type="match status" value="1"/>
</dbReference>
<evidence type="ECO:0000313" key="3">
    <source>
        <dbReference type="EMBL" id="OTF88216.1"/>
    </source>
</evidence>
<dbReference type="InterPro" id="IPR032675">
    <property type="entry name" value="LRR_dom_sf"/>
</dbReference>
<gene>
    <name evidence="3" type="ORF">HannXRQ_Chr17g0570631</name>
</gene>
<dbReference type="STRING" id="4232.A0A251RV29"/>
<feature type="domain" description="Disease resistance R13L4/SHOC-2-like LRR" evidence="2">
    <location>
        <begin position="247"/>
        <end position="355"/>
    </location>
</feature>
<evidence type="ECO:0000313" key="4">
    <source>
        <dbReference type="Proteomes" id="UP000215914"/>
    </source>
</evidence>
<accession>A0A251RV29</accession>
<evidence type="ECO:0000259" key="2">
    <source>
        <dbReference type="Pfam" id="PF23598"/>
    </source>
</evidence>
<name>A0A251RV29_HELAN</name>
<dbReference type="Proteomes" id="UP000215914">
    <property type="component" value="Chromosome 17"/>
</dbReference>
<sequence>MTPHLEKLDLGGCVDFVELHMPVECLDLKILTLKVTKAGNLNLGMTPNLEMLDLDACNEFELHMPVECPKLIYLKIRGSKVSNLNLELTPNLETLDLSKCYCLLKIHAPVGCLKKFAHFSLDTHSNFKSFQVHEWYNSAELYSIAKSYIKAECIHICPLHPNNKLPNFGFDCETDEPGYSWMGNIEKLIYSGLCPCKNLEYWSATICGLQHLRGLSVDGSIPEDLWQLESLEKLSLNMVEIRHLPDSICVLKHLKSLEISNCLLIEQLPEEICRLECLEELYLWSCTSLRDIPNSICKLKWLKYLRVVGCDKVEKLPEKLGCLKYLEKLELGRCKSLQGIPNSICKMKCLKRLDLSSCDQVENLPEEIGCLECLKELNIFSEGISRLRLPQSIFQLKGVRITGSREQLESYGFTSFTESYPGSLNFYAVEL</sequence>
<proteinExistence type="predicted"/>
<dbReference type="AlphaFoldDB" id="A0A251RV29"/>
<dbReference type="PANTHER" id="PTHR16083:SF65">
    <property type="entry name" value="DISEASE RESISTANCE PROTEIN RPP8-LIKE"/>
    <property type="match status" value="1"/>
</dbReference>
<dbReference type="Gene3D" id="3.80.10.10">
    <property type="entry name" value="Ribonuclease Inhibitor"/>
    <property type="match status" value="2"/>
</dbReference>
<dbReference type="InterPro" id="IPR055414">
    <property type="entry name" value="LRR_R13L4/SHOC2-like"/>
</dbReference>
<dbReference type="PANTHER" id="PTHR16083">
    <property type="entry name" value="LEUCINE RICH REPEAT CONTAINING PROTEIN"/>
    <property type="match status" value="1"/>
</dbReference>
<dbReference type="InParanoid" id="A0A251RV29"/>